<keyword evidence="9" id="KW-0998">Cell outer membrane</keyword>
<evidence type="ECO:0000256" key="2">
    <source>
        <dbReference type="ARBA" id="ARBA00022448"/>
    </source>
</evidence>
<dbReference type="Gene3D" id="2.40.170.20">
    <property type="entry name" value="TonB-dependent receptor, beta-barrel domain"/>
    <property type="match status" value="1"/>
</dbReference>
<organism evidence="14 15">
    <name type="scientific">Ulvibacterium marinum</name>
    <dbReference type="NCBI Taxonomy" id="2419782"/>
    <lineage>
        <taxon>Bacteria</taxon>
        <taxon>Pseudomonadati</taxon>
        <taxon>Bacteroidota</taxon>
        <taxon>Flavobacteriia</taxon>
        <taxon>Flavobacteriales</taxon>
        <taxon>Flavobacteriaceae</taxon>
        <taxon>Ulvibacterium</taxon>
    </lineage>
</organism>
<dbReference type="InterPro" id="IPR039426">
    <property type="entry name" value="TonB-dep_rcpt-like"/>
</dbReference>
<dbReference type="InterPro" id="IPR000531">
    <property type="entry name" value="Beta-barrel_TonB"/>
</dbReference>
<dbReference type="InterPro" id="IPR037066">
    <property type="entry name" value="Plug_dom_sf"/>
</dbReference>
<evidence type="ECO:0000256" key="8">
    <source>
        <dbReference type="ARBA" id="ARBA00023170"/>
    </source>
</evidence>
<keyword evidence="15" id="KW-1185">Reference proteome</keyword>
<sequence length="800" mass="90901">MRLLFTVLLITVSFFKIVAQDCSNTLSGTVIDFHDGMPLVGAMVQISGDTSITYTDNEGRYQLNSLCMGSLELEVSHEACVTQFIRVDINKANTVLDVKLEHHLEELDEVKVVGDAIINKTNSAQEEVLRQQTLDQFSSQSLGDALRQLGGVSSLNTGANIVKPAIHGLNGSRVLILNNGVRMQDMEWGDEHAPNVDINSSGSISVIKGAAALQYGGDAIGGVILMEQARIPAKDTLFGKTLLNGLSNGRGGNITSELTKVFDKGWFLKGQGSYKLLGDQEAPDYILSNTGIREVGASLRFGKQLFTWGWDVNYSYYNAEIAILRASHIGNVDDLIRGINSGEPEIIRPFTYDLQNPRQEVFHHLGKLKFYKRFEGLGKLNFQYDVQVNRRFEFDVRRGESDDRASIDLELTTHTVGADFKWDAKRKSQLHVGVLGRYQDNFANPDTGVRRLIPDYEKYDLGCFLIGEYQITDKVMLDAGLRYDYTRIDAQKFYQTSRWEERGYDQEFPDFIVENAGNQILTNPVFDYHNFSATTGLQYFGGNQNVFRFNYALSQRAPNPSELFSDGLHHSAARIELGDLRIDSETSHKLSMSLERDFERWGFTLEPYVNYIRNFILLEPNGVEFTIRGAFPVWGYRQTNARLLGLDASAYVDWTDHWRSEHQFSLVKGKDMENDLALINIPAANFRNKLKFTQPEWRDFEISLESNYVFRQNEFPPNIMVFSPEQQQELLLEINTPPEAYHILALNSKIEFPLGKSTKLTTGLTINNVLNTNYRDYLNRQRFFADDLGRNFILQLKLNY</sequence>
<dbReference type="RefSeq" id="WP_120711116.1">
    <property type="nucleotide sequence ID" value="NZ_RBCJ01000002.1"/>
</dbReference>
<feature type="signal peptide" evidence="11">
    <location>
        <begin position="1"/>
        <end position="19"/>
    </location>
</feature>
<feature type="domain" description="TonB-dependent receptor plug" evidence="13">
    <location>
        <begin position="124"/>
        <end position="223"/>
    </location>
</feature>
<dbReference type="AlphaFoldDB" id="A0A3B0C7A3"/>
<feature type="chain" id="PRO_5017386221" evidence="11">
    <location>
        <begin position="20"/>
        <end position="800"/>
    </location>
</feature>
<keyword evidence="6 10" id="KW-0798">TonB box</keyword>
<keyword evidence="5 11" id="KW-0732">Signal</keyword>
<dbReference type="OrthoDB" id="9795928at2"/>
<dbReference type="EMBL" id="RBCJ01000002">
    <property type="protein sequence ID" value="RKN80960.1"/>
    <property type="molecule type" value="Genomic_DNA"/>
</dbReference>
<evidence type="ECO:0000256" key="9">
    <source>
        <dbReference type="ARBA" id="ARBA00023237"/>
    </source>
</evidence>
<evidence type="ECO:0000313" key="14">
    <source>
        <dbReference type="EMBL" id="RKN80960.1"/>
    </source>
</evidence>
<evidence type="ECO:0000256" key="10">
    <source>
        <dbReference type="RuleBase" id="RU003357"/>
    </source>
</evidence>
<evidence type="ECO:0000256" key="6">
    <source>
        <dbReference type="ARBA" id="ARBA00023077"/>
    </source>
</evidence>
<dbReference type="Gene3D" id="2.170.130.10">
    <property type="entry name" value="TonB-dependent receptor, plug domain"/>
    <property type="match status" value="1"/>
</dbReference>
<dbReference type="SUPFAM" id="SSF49464">
    <property type="entry name" value="Carboxypeptidase regulatory domain-like"/>
    <property type="match status" value="1"/>
</dbReference>
<gene>
    <name evidence="14" type="ORF">D7Z94_08385</name>
</gene>
<evidence type="ECO:0000256" key="7">
    <source>
        <dbReference type="ARBA" id="ARBA00023136"/>
    </source>
</evidence>
<evidence type="ECO:0000256" key="5">
    <source>
        <dbReference type="ARBA" id="ARBA00022729"/>
    </source>
</evidence>
<dbReference type="PANTHER" id="PTHR30069:SF29">
    <property type="entry name" value="HEMOGLOBIN AND HEMOGLOBIN-HAPTOGLOBIN-BINDING PROTEIN 1-RELATED"/>
    <property type="match status" value="1"/>
</dbReference>
<dbReference type="Proteomes" id="UP000276603">
    <property type="component" value="Unassembled WGS sequence"/>
</dbReference>
<evidence type="ECO:0000259" key="13">
    <source>
        <dbReference type="Pfam" id="PF07715"/>
    </source>
</evidence>
<evidence type="ECO:0000256" key="1">
    <source>
        <dbReference type="ARBA" id="ARBA00004571"/>
    </source>
</evidence>
<dbReference type="GO" id="GO:0009279">
    <property type="term" value="C:cell outer membrane"/>
    <property type="evidence" value="ECO:0007669"/>
    <property type="project" value="UniProtKB-SubCell"/>
</dbReference>
<keyword evidence="8 14" id="KW-0675">Receptor</keyword>
<keyword evidence="4" id="KW-0812">Transmembrane</keyword>
<accession>A0A3B0C7A3</accession>
<proteinExistence type="inferred from homology"/>
<name>A0A3B0C7A3_9FLAO</name>
<dbReference type="Pfam" id="PF07715">
    <property type="entry name" value="Plug"/>
    <property type="match status" value="1"/>
</dbReference>
<keyword evidence="3" id="KW-1134">Transmembrane beta strand</keyword>
<keyword evidence="2" id="KW-0813">Transport</keyword>
<evidence type="ECO:0000256" key="4">
    <source>
        <dbReference type="ARBA" id="ARBA00022692"/>
    </source>
</evidence>
<dbReference type="Pfam" id="PF13715">
    <property type="entry name" value="CarbopepD_reg_2"/>
    <property type="match status" value="1"/>
</dbReference>
<reference evidence="14 15" key="1">
    <citation type="submission" date="2018-10" db="EMBL/GenBank/DDBJ databases">
        <title>Ulvibacterium marinum gen. nov., sp. nov., a novel marine bacterium of the family Flavobacteriaceae, isolated from a culture of the green alga Ulva prolifera.</title>
        <authorList>
            <person name="Zhang Z."/>
        </authorList>
    </citation>
    <scope>NUCLEOTIDE SEQUENCE [LARGE SCALE GENOMIC DNA]</scope>
    <source>
        <strain evidence="14 15">CCMM003</strain>
    </source>
</reference>
<comment type="caution">
    <text evidence="14">The sequence shown here is derived from an EMBL/GenBank/DDBJ whole genome shotgun (WGS) entry which is preliminary data.</text>
</comment>
<dbReference type="Pfam" id="PF00593">
    <property type="entry name" value="TonB_dep_Rec_b-barrel"/>
    <property type="match status" value="1"/>
</dbReference>
<comment type="similarity">
    <text evidence="10">Belongs to the TonB-dependent receptor family.</text>
</comment>
<dbReference type="InterPro" id="IPR008969">
    <property type="entry name" value="CarboxyPept-like_regulatory"/>
</dbReference>
<comment type="subcellular location">
    <subcellularLocation>
        <location evidence="1">Cell outer membrane</location>
        <topology evidence="1">Multi-pass membrane protein</topology>
    </subcellularLocation>
</comment>
<evidence type="ECO:0000256" key="11">
    <source>
        <dbReference type="SAM" id="SignalP"/>
    </source>
</evidence>
<dbReference type="Gene3D" id="2.60.40.1120">
    <property type="entry name" value="Carboxypeptidase-like, regulatory domain"/>
    <property type="match status" value="1"/>
</dbReference>
<dbReference type="GO" id="GO:0044718">
    <property type="term" value="P:siderophore transmembrane transport"/>
    <property type="evidence" value="ECO:0007669"/>
    <property type="project" value="TreeGrafter"/>
</dbReference>
<evidence type="ECO:0000313" key="15">
    <source>
        <dbReference type="Proteomes" id="UP000276603"/>
    </source>
</evidence>
<dbReference type="InterPro" id="IPR036942">
    <property type="entry name" value="Beta-barrel_TonB_sf"/>
</dbReference>
<dbReference type="InterPro" id="IPR012910">
    <property type="entry name" value="Plug_dom"/>
</dbReference>
<dbReference type="SUPFAM" id="SSF56935">
    <property type="entry name" value="Porins"/>
    <property type="match status" value="1"/>
</dbReference>
<evidence type="ECO:0000256" key="3">
    <source>
        <dbReference type="ARBA" id="ARBA00022452"/>
    </source>
</evidence>
<evidence type="ECO:0000259" key="12">
    <source>
        <dbReference type="Pfam" id="PF00593"/>
    </source>
</evidence>
<protein>
    <submittedName>
        <fullName evidence="14">TonB-dependent receptor</fullName>
    </submittedName>
</protein>
<dbReference type="GO" id="GO:0015344">
    <property type="term" value="F:siderophore uptake transmembrane transporter activity"/>
    <property type="evidence" value="ECO:0007669"/>
    <property type="project" value="TreeGrafter"/>
</dbReference>
<feature type="domain" description="TonB-dependent receptor-like beta-barrel" evidence="12">
    <location>
        <begin position="350"/>
        <end position="768"/>
    </location>
</feature>
<dbReference type="PANTHER" id="PTHR30069">
    <property type="entry name" value="TONB-DEPENDENT OUTER MEMBRANE RECEPTOR"/>
    <property type="match status" value="1"/>
</dbReference>
<keyword evidence="7 10" id="KW-0472">Membrane</keyword>